<dbReference type="PROSITE" id="PS51257">
    <property type="entry name" value="PROKAR_LIPOPROTEIN"/>
    <property type="match status" value="1"/>
</dbReference>
<comment type="caution">
    <text evidence="1">The sequence shown here is derived from an EMBL/GenBank/DDBJ whole genome shotgun (WGS) entry which is preliminary data.</text>
</comment>
<sequence>MIILPRERRAFALRIKAIGVFTVLVLGLACIPAEAATSWPGDSATRYADGTNVFGKNLSGLSFESPSVVWAVKNGPSTLYRLVPSGSTWKVDQKRSLNFADGQGDPDAEGVVSTPDGLFVAVERDNDDGDVSAPMILKYGSGSNAIAEWELGGMPEVDPNDGPEAISWVPDSFLTQNGFKDDSGKTYNPADYPGHGSGLFFVGLEATGEVYVYALQGTNARLLSTFASGQSQVMELEFDGAKLWAGCDNNCSGRTTTLALSSGSFEVTATYNRPSTLPNVNLEGFAISPSCVNGKKVVLWSDDDNTSSHALRSGSLNCTV</sequence>
<name>A0A7C9VT48_9PSEU</name>
<evidence type="ECO:0000313" key="2">
    <source>
        <dbReference type="Proteomes" id="UP000481360"/>
    </source>
</evidence>
<reference evidence="1 2" key="1">
    <citation type="submission" date="2020-03" db="EMBL/GenBank/DDBJ databases">
        <title>Isolation and identification of active actinomycetes.</title>
        <authorList>
            <person name="Sun X."/>
        </authorList>
    </citation>
    <scope>NUCLEOTIDE SEQUENCE [LARGE SCALE GENOMIC DNA]</scope>
    <source>
        <strain evidence="1 2">NEAU-D13</strain>
    </source>
</reference>
<accession>A0A7C9VT48</accession>
<dbReference type="SUPFAM" id="SSF75011">
    <property type="entry name" value="3-carboxy-cis,cis-mucoante lactonizing enzyme"/>
    <property type="match status" value="1"/>
</dbReference>
<keyword evidence="2" id="KW-1185">Reference proteome</keyword>
<evidence type="ECO:0008006" key="3">
    <source>
        <dbReference type="Google" id="ProtNLM"/>
    </source>
</evidence>
<dbReference type="EMBL" id="JAAMPJ010000001">
    <property type="protein sequence ID" value="NGY58538.1"/>
    <property type="molecule type" value="Genomic_DNA"/>
</dbReference>
<proteinExistence type="predicted"/>
<organism evidence="1 2">
    <name type="scientific">Lentzea alba</name>
    <dbReference type="NCBI Taxonomy" id="2714351"/>
    <lineage>
        <taxon>Bacteria</taxon>
        <taxon>Bacillati</taxon>
        <taxon>Actinomycetota</taxon>
        <taxon>Actinomycetes</taxon>
        <taxon>Pseudonocardiales</taxon>
        <taxon>Pseudonocardiaceae</taxon>
        <taxon>Lentzea</taxon>
    </lineage>
</organism>
<gene>
    <name evidence="1" type="ORF">G7043_06270</name>
</gene>
<dbReference type="AlphaFoldDB" id="A0A7C9VT48"/>
<evidence type="ECO:0000313" key="1">
    <source>
        <dbReference type="EMBL" id="NGY58538.1"/>
    </source>
</evidence>
<protein>
    <recommendedName>
        <fullName evidence="3">Esterase-like activity of phytase</fullName>
    </recommendedName>
</protein>
<dbReference type="Proteomes" id="UP000481360">
    <property type="component" value="Unassembled WGS sequence"/>
</dbReference>